<keyword evidence="3" id="KW-1133">Transmembrane helix</keyword>
<dbReference type="WBParaSite" id="ACRNAN_scaffold4083.g16235.t1">
    <property type="protein sequence ID" value="ACRNAN_scaffold4083.g16235.t1"/>
    <property type="gene ID" value="ACRNAN_scaffold4083.g16235"/>
</dbReference>
<feature type="transmembrane region" description="Helical" evidence="3">
    <location>
        <begin position="385"/>
        <end position="405"/>
    </location>
</feature>
<feature type="region of interest" description="Disordered" evidence="2">
    <location>
        <begin position="51"/>
        <end position="120"/>
    </location>
</feature>
<evidence type="ECO:0000256" key="2">
    <source>
        <dbReference type="SAM" id="MobiDB-lite"/>
    </source>
</evidence>
<dbReference type="InterPro" id="IPR009057">
    <property type="entry name" value="Homeodomain-like_sf"/>
</dbReference>
<dbReference type="PANTHER" id="PTHR10504:SF139">
    <property type="entry name" value="BPI2 DOMAIN-CONTAINING PROTEIN"/>
    <property type="match status" value="1"/>
</dbReference>
<evidence type="ECO:0000256" key="3">
    <source>
        <dbReference type="SAM" id="Phobius"/>
    </source>
</evidence>
<dbReference type="InterPro" id="IPR032942">
    <property type="entry name" value="BPI/LBP/Plunc"/>
</dbReference>
<dbReference type="GO" id="GO:0005634">
    <property type="term" value="C:nucleus"/>
    <property type="evidence" value="ECO:0007669"/>
    <property type="project" value="UniProtKB-SubCell"/>
</dbReference>
<accession>A0A914DVB8</accession>
<evidence type="ECO:0000313" key="5">
    <source>
        <dbReference type="Proteomes" id="UP000887540"/>
    </source>
</evidence>
<feature type="compositionally biased region" description="Polar residues" evidence="2">
    <location>
        <begin position="51"/>
        <end position="67"/>
    </location>
</feature>
<feature type="domain" description="Lipid-binding serum glycoprotein C-terminal" evidence="4">
    <location>
        <begin position="714"/>
        <end position="925"/>
    </location>
</feature>
<dbReference type="AlphaFoldDB" id="A0A914DVB8"/>
<dbReference type="Gene3D" id="3.15.20.10">
    <property type="entry name" value="Bactericidal permeability-increasing protein, domain 2"/>
    <property type="match status" value="1"/>
</dbReference>
<dbReference type="PANTHER" id="PTHR10504">
    <property type="entry name" value="BACTERICIDAL PERMEABILITY-INCREASING BPI PROTEIN-RELATED"/>
    <property type="match status" value="1"/>
</dbReference>
<dbReference type="Pfam" id="PF02886">
    <property type="entry name" value="LBP_BPI_CETP_C"/>
    <property type="match status" value="1"/>
</dbReference>
<evidence type="ECO:0000313" key="6">
    <source>
        <dbReference type="WBParaSite" id="ACRNAN_scaffold4083.g16235.t1"/>
    </source>
</evidence>
<dbReference type="SUPFAM" id="SSF46689">
    <property type="entry name" value="Homeodomain-like"/>
    <property type="match status" value="1"/>
</dbReference>
<dbReference type="Proteomes" id="UP000887540">
    <property type="component" value="Unplaced"/>
</dbReference>
<dbReference type="SMART" id="SM00329">
    <property type="entry name" value="BPI2"/>
    <property type="match status" value="1"/>
</dbReference>
<feature type="transmembrane region" description="Helical" evidence="3">
    <location>
        <begin position="351"/>
        <end position="373"/>
    </location>
</feature>
<keyword evidence="5" id="KW-1185">Reference proteome</keyword>
<reference evidence="6" key="1">
    <citation type="submission" date="2022-11" db="UniProtKB">
        <authorList>
            <consortium name="WormBaseParasite"/>
        </authorList>
    </citation>
    <scope>IDENTIFICATION</scope>
</reference>
<dbReference type="GO" id="GO:0008289">
    <property type="term" value="F:lipid binding"/>
    <property type="evidence" value="ECO:0007669"/>
    <property type="project" value="InterPro"/>
</dbReference>
<protein>
    <submittedName>
        <fullName evidence="6">Lipid-binding serum glycoprotein C-terminal domain-containing protein</fullName>
    </submittedName>
</protein>
<sequence>MMNGNNIEEVWTAENNGVLENKLEDENDLSCSGTLSSSSSLINGTEEKLLESTNNGATNGEGNSISRGNKRRRESAEVAMRKIRKDLQPNAVEEENSQGHSNSSETSENKESSCEQSECGPEKSCCLELAIRCIDKEKTIGKQNYFHLSKGEHVCQVCFDEICRIGRPYYDRYIVWKNQWINESRCKPNVRLFIQDQLLPFWIDCKKCGKFRKVLLEKAIPASQMAQFECSQVLDEKEVEPCEVLEDECVQLSREKSWIQTVSAPPLLHNSPALHYLRLEYYYDEVGMSTINDDFQLEQACETREYMCPFNIPTEQSMAFCLRPDVMEYDEVQAFPEYTGEPVLYLAMRNLVVALFISRFLRILVALGVLFYLQKPVNWDMLSGLFRCLFNLLILGYLCNGILHIPDVLVNEKNTGQPGVKARLSRKGIQYIGNFLANSLLPELINLKLEITPQKLDVENGEASIVDMDLSLKKSPVAVITDLKAPNIVVVNLQGIDILSKATLSGRIFGRNLSGSAVISSSNLKALISVSVMNNTQGSPNLRIAQCKVRGSIETSFEDVPEQLKRPLQESFKNEGLELLEGFLCSRVEVVLEERINTRFGFMNPKITMASLTKQLDEQTFITDVLTRMRAIRLKKREIIYYETEERMHNRLKRSSMISGFNVSRADSLYLDYTITTIHSTAIGLEIESSGEVSLNGRGGTPFGPVDFKLPNRVNEDSMLQLAISDFMTNSLLYHGHTIGLFDTRVDPTTPKVGSILKTTCSLSTGQLFCLGDMFPTLKKIYPNRFLVLSFSTIQAPVVLFMPQHAGGIGFTLFGKIILSILDENKQNETEVAEMGIDVNAKMQMRLTSTVVKPRLTFNSIKLNTMSPGILLQEELDDAVLLAREVIQRLVNDILRDGIPIPIHPLFKLNKPLVKILNRAILINTNFNLNENLLKQLITADISKTDRA</sequence>
<dbReference type="InterPro" id="IPR001124">
    <property type="entry name" value="Lipid-bd_serum_glycop_C"/>
</dbReference>
<comment type="subcellular location">
    <subcellularLocation>
        <location evidence="1">Nucleus</location>
    </subcellularLocation>
</comment>
<evidence type="ECO:0000256" key="1">
    <source>
        <dbReference type="ARBA" id="ARBA00004123"/>
    </source>
</evidence>
<dbReference type="InterPro" id="IPR017943">
    <property type="entry name" value="Bactericidal_perm-incr_a/b_dom"/>
</dbReference>
<dbReference type="Gene3D" id="1.10.10.10">
    <property type="entry name" value="Winged helix-like DNA-binding domain superfamily/Winged helix DNA-binding domain"/>
    <property type="match status" value="1"/>
</dbReference>
<keyword evidence="3" id="KW-0472">Membrane</keyword>
<name>A0A914DVB8_9BILA</name>
<proteinExistence type="predicted"/>
<dbReference type="SUPFAM" id="SSF55394">
    <property type="entry name" value="Bactericidal permeability-increasing protein, BPI"/>
    <property type="match status" value="2"/>
</dbReference>
<dbReference type="GO" id="GO:0005615">
    <property type="term" value="C:extracellular space"/>
    <property type="evidence" value="ECO:0007669"/>
    <property type="project" value="TreeGrafter"/>
</dbReference>
<organism evidence="5 6">
    <name type="scientific">Acrobeloides nanus</name>
    <dbReference type="NCBI Taxonomy" id="290746"/>
    <lineage>
        <taxon>Eukaryota</taxon>
        <taxon>Metazoa</taxon>
        <taxon>Ecdysozoa</taxon>
        <taxon>Nematoda</taxon>
        <taxon>Chromadorea</taxon>
        <taxon>Rhabditida</taxon>
        <taxon>Tylenchina</taxon>
        <taxon>Cephalobomorpha</taxon>
        <taxon>Cephaloboidea</taxon>
        <taxon>Cephalobidae</taxon>
        <taxon>Acrobeloides</taxon>
    </lineage>
</organism>
<dbReference type="Gene3D" id="3.15.10.10">
    <property type="entry name" value="Bactericidal permeability-increasing protein, domain 1"/>
    <property type="match status" value="1"/>
</dbReference>
<dbReference type="InterPro" id="IPR036388">
    <property type="entry name" value="WH-like_DNA-bd_sf"/>
</dbReference>
<evidence type="ECO:0000259" key="4">
    <source>
        <dbReference type="SMART" id="SM00329"/>
    </source>
</evidence>
<keyword evidence="3" id="KW-0812">Transmembrane</keyword>